<name>A0ABY9DSS6_VITVI</name>
<dbReference type="SUPFAM" id="SSF52058">
    <property type="entry name" value="L domain-like"/>
    <property type="match status" value="1"/>
</dbReference>
<dbReference type="EMBL" id="CP126665">
    <property type="protein sequence ID" value="WKA10778.1"/>
    <property type="molecule type" value="Genomic_DNA"/>
</dbReference>
<sequence length="329" mass="37624">MSLKNPSLSPGIRSIPAGINQLSRLRLLVLGNCLELRQIPALPSSLLDLEVHRCKQLETSSGLLWSSLFNCFKSLIQDLECEIYLTKKLFAQVNLIISESSGIPKWISHHKKGAEVVAKLPQNWYKNDDLFGFVLYSVYYPLDDESENDATYFECGLTLRGHEIQYVDELQFYPSFHDYVVPHMWMIYYPKHVIEEKYHSNKWRQLTASFCGSLREDVQSRWKLCLKGNAINELPTTECPPKLNSLCLQECKNLELLPSSICELKSLTTLFCSGCSRLRSFPEILEDVENIRELHLDGTAIEELPASIQYLRGLQCLNLSDCTNLVSLP</sequence>
<protein>
    <recommendedName>
        <fullName evidence="4">C-JID domain-containing protein</fullName>
    </recommendedName>
</protein>
<keyword evidence="1" id="KW-0433">Leucine-rich repeat</keyword>
<evidence type="ECO:0000256" key="3">
    <source>
        <dbReference type="ARBA" id="ARBA00022821"/>
    </source>
</evidence>
<dbReference type="Gene3D" id="3.80.10.10">
    <property type="entry name" value="Ribonuclease Inhibitor"/>
    <property type="match status" value="1"/>
</dbReference>
<evidence type="ECO:0000259" key="4">
    <source>
        <dbReference type="Pfam" id="PF20160"/>
    </source>
</evidence>
<feature type="domain" description="C-JID" evidence="4">
    <location>
        <begin position="100"/>
        <end position="212"/>
    </location>
</feature>
<dbReference type="Proteomes" id="UP001227230">
    <property type="component" value="Chromosome 18"/>
</dbReference>
<dbReference type="InterPro" id="IPR032675">
    <property type="entry name" value="LRR_dom_sf"/>
</dbReference>
<dbReference type="Pfam" id="PF20160">
    <property type="entry name" value="C-JID"/>
    <property type="match status" value="1"/>
</dbReference>
<accession>A0ABY9DSS6</accession>
<organism evidence="5 6">
    <name type="scientific">Vitis vinifera</name>
    <name type="common">Grape</name>
    <dbReference type="NCBI Taxonomy" id="29760"/>
    <lineage>
        <taxon>Eukaryota</taxon>
        <taxon>Viridiplantae</taxon>
        <taxon>Streptophyta</taxon>
        <taxon>Embryophyta</taxon>
        <taxon>Tracheophyta</taxon>
        <taxon>Spermatophyta</taxon>
        <taxon>Magnoliopsida</taxon>
        <taxon>eudicotyledons</taxon>
        <taxon>Gunneridae</taxon>
        <taxon>Pentapetalae</taxon>
        <taxon>rosids</taxon>
        <taxon>Vitales</taxon>
        <taxon>Vitaceae</taxon>
        <taxon>Viteae</taxon>
        <taxon>Vitis</taxon>
    </lineage>
</organism>
<reference evidence="5 6" key="1">
    <citation type="journal article" date="2023" name="Hortic Res">
        <title>The complete reference genome for grapevine (Vitis vinifera L.) genetics and breeding.</title>
        <authorList>
            <person name="Shi X."/>
            <person name="Cao S."/>
            <person name="Wang X."/>
            <person name="Huang S."/>
            <person name="Wang Y."/>
            <person name="Liu Z."/>
            <person name="Liu W."/>
            <person name="Leng X."/>
            <person name="Peng Y."/>
            <person name="Wang N."/>
            <person name="Wang Y."/>
            <person name="Ma Z."/>
            <person name="Xu X."/>
            <person name="Zhang F."/>
            <person name="Xue H."/>
            <person name="Zhong H."/>
            <person name="Wang Y."/>
            <person name="Zhang K."/>
            <person name="Velt A."/>
            <person name="Avia K."/>
            <person name="Holtgrawe D."/>
            <person name="Grimplet J."/>
            <person name="Matus J.T."/>
            <person name="Ware D."/>
            <person name="Wu X."/>
            <person name="Wang H."/>
            <person name="Liu C."/>
            <person name="Fang Y."/>
            <person name="Rustenholz C."/>
            <person name="Cheng Z."/>
            <person name="Xiao H."/>
            <person name="Zhou Y."/>
        </authorList>
    </citation>
    <scope>NUCLEOTIDE SEQUENCE [LARGE SCALE GENOMIC DNA]</scope>
    <source>
        <strain evidence="6">cv. Pinot noir / PN40024</strain>
        <tissue evidence="5">Leaf</tissue>
    </source>
</reference>
<keyword evidence="2" id="KW-0677">Repeat</keyword>
<proteinExistence type="predicted"/>
<dbReference type="PANTHER" id="PTHR36766">
    <property type="entry name" value="PLANT BROAD-SPECTRUM MILDEW RESISTANCE PROTEIN RPW8"/>
    <property type="match status" value="1"/>
</dbReference>
<gene>
    <name evidence="5" type="ORF">VitviT2T_028333</name>
</gene>
<evidence type="ECO:0000256" key="2">
    <source>
        <dbReference type="ARBA" id="ARBA00022737"/>
    </source>
</evidence>
<evidence type="ECO:0000313" key="5">
    <source>
        <dbReference type="EMBL" id="WKA10778.1"/>
    </source>
</evidence>
<keyword evidence="3" id="KW-0611">Plant defense</keyword>
<keyword evidence="6" id="KW-1185">Reference proteome</keyword>
<dbReference type="InterPro" id="IPR045344">
    <property type="entry name" value="C-JID"/>
</dbReference>
<evidence type="ECO:0000313" key="6">
    <source>
        <dbReference type="Proteomes" id="UP001227230"/>
    </source>
</evidence>
<evidence type="ECO:0000256" key="1">
    <source>
        <dbReference type="ARBA" id="ARBA00022614"/>
    </source>
</evidence>
<dbReference type="PANTHER" id="PTHR36766:SF30">
    <property type="entry name" value="TIR-NBS TYPE DISEASE RESISTANCE PROTEIN-RELATED"/>
    <property type="match status" value="1"/>
</dbReference>